<dbReference type="Gene3D" id="3.10.580.10">
    <property type="entry name" value="CBS-domain"/>
    <property type="match status" value="1"/>
</dbReference>
<dbReference type="InterPro" id="IPR046342">
    <property type="entry name" value="CBS_dom_sf"/>
</dbReference>
<dbReference type="InterPro" id="IPR005835">
    <property type="entry name" value="NTP_transferase_dom"/>
</dbReference>
<protein>
    <recommendedName>
        <fullName evidence="2">CBS domain-containing protein</fullName>
    </recommendedName>
</protein>
<dbReference type="SMART" id="SM00116">
    <property type="entry name" value="CBS"/>
    <property type="match status" value="1"/>
</dbReference>
<keyword evidence="1" id="KW-0129">CBS domain</keyword>
<dbReference type="PANTHER" id="PTHR22572">
    <property type="entry name" value="SUGAR-1-PHOSPHATE GUANYL TRANSFERASE"/>
    <property type="match status" value="1"/>
</dbReference>
<reference evidence="3" key="2">
    <citation type="submission" date="2023-12" db="EMBL/GenBank/DDBJ databases">
        <authorList>
            <person name="Sun Q."/>
            <person name="Inoue M."/>
        </authorList>
    </citation>
    <scope>NUCLEOTIDE SEQUENCE</scope>
    <source>
        <strain evidence="3">JCM 17590</strain>
    </source>
</reference>
<dbReference type="Proteomes" id="UP001415169">
    <property type="component" value="Unassembled WGS sequence"/>
</dbReference>
<evidence type="ECO:0000313" key="3">
    <source>
        <dbReference type="EMBL" id="GAA4165612.1"/>
    </source>
</evidence>
<dbReference type="SUPFAM" id="SSF53448">
    <property type="entry name" value="Nucleotide-diphospho-sugar transferases"/>
    <property type="match status" value="1"/>
</dbReference>
<reference evidence="3" key="1">
    <citation type="journal article" date="2014" name="Int. J. Syst. Evol. Microbiol.">
        <title>Complete genome of a new Firmicutes species belonging to the dominant human colonic microbiota ('Ruminococcus bicirculans') reveals two chromosomes and a selective capacity to utilize plant glucans.</title>
        <authorList>
            <consortium name="NISC Comparative Sequencing Program"/>
            <person name="Wegmann U."/>
            <person name="Louis P."/>
            <person name="Goesmann A."/>
            <person name="Henrissat B."/>
            <person name="Duncan S.H."/>
            <person name="Flint H.J."/>
        </authorList>
    </citation>
    <scope>NUCLEOTIDE SEQUENCE</scope>
    <source>
        <strain evidence="3">JCM 17590</strain>
    </source>
</reference>
<gene>
    <name evidence="3" type="ORF">GCM10022286_29140</name>
</gene>
<dbReference type="Pfam" id="PF00483">
    <property type="entry name" value="NTP_transferase"/>
    <property type="match status" value="1"/>
</dbReference>
<dbReference type="Pfam" id="PF00571">
    <property type="entry name" value="CBS"/>
    <property type="match status" value="2"/>
</dbReference>
<dbReference type="PROSITE" id="PS51371">
    <property type="entry name" value="CBS"/>
    <property type="match status" value="2"/>
</dbReference>
<name>A0ABP7ZND9_9MICO</name>
<comment type="caution">
    <text evidence="3">The sequence shown here is derived from an EMBL/GenBank/DDBJ whole genome shotgun (WGS) entry which is preliminary data.</text>
</comment>
<dbReference type="InterPro" id="IPR050486">
    <property type="entry name" value="Mannose-1P_guanyltransferase"/>
</dbReference>
<feature type="domain" description="CBS" evidence="2">
    <location>
        <begin position="1"/>
        <end position="40"/>
    </location>
</feature>
<evidence type="ECO:0000259" key="2">
    <source>
        <dbReference type="PROSITE" id="PS51371"/>
    </source>
</evidence>
<sequence>MLLIDRSGLEVAVLIDDDGRLVGVLTDGDLRRAILRGAGLDDGAIDYATRNPTTVSDGTNRAHALDVMRATRLDQLPVIDSERRVVGMHTLSDIVGRPVLDSVAVVMAGGRGVRLGELTRHTPKPLVPIAGRPIIEWVLLNLVSGGIRTIYVSVNYLADQIIERLGDGSTFGAEIRYVREDPDTPLGTAGSLALIDQAELPDEPLIVTNADLMAQFDVREFIESHRASGTAVTVATRRYDHQVPFGVVERGTGRQIAQLVEKPVLDVEVNAGIYAVSRDALQYVPKGRPSTMPELVETCITRGLGASAWAMESDWIDVGTPRDLARARGNQ</sequence>
<evidence type="ECO:0000256" key="1">
    <source>
        <dbReference type="PROSITE-ProRule" id="PRU00703"/>
    </source>
</evidence>
<proteinExistence type="predicted"/>
<accession>A0ABP7ZND9</accession>
<dbReference type="Gene3D" id="3.90.550.10">
    <property type="entry name" value="Spore Coat Polysaccharide Biosynthesis Protein SpsA, Chain A"/>
    <property type="match status" value="1"/>
</dbReference>
<organism evidence="3 4">
    <name type="scientific">Gryllotalpicola daejeonensis</name>
    <dbReference type="NCBI Taxonomy" id="993087"/>
    <lineage>
        <taxon>Bacteria</taxon>
        <taxon>Bacillati</taxon>
        <taxon>Actinomycetota</taxon>
        <taxon>Actinomycetes</taxon>
        <taxon>Micrococcales</taxon>
        <taxon>Microbacteriaceae</taxon>
        <taxon>Gryllotalpicola</taxon>
    </lineage>
</organism>
<dbReference type="EMBL" id="BAABBV010000002">
    <property type="protein sequence ID" value="GAA4165612.1"/>
    <property type="molecule type" value="Genomic_DNA"/>
</dbReference>
<feature type="domain" description="CBS" evidence="2">
    <location>
        <begin position="48"/>
        <end position="105"/>
    </location>
</feature>
<dbReference type="InterPro" id="IPR029044">
    <property type="entry name" value="Nucleotide-diphossugar_trans"/>
</dbReference>
<keyword evidence="4" id="KW-1185">Reference proteome</keyword>
<evidence type="ECO:0000313" key="4">
    <source>
        <dbReference type="Proteomes" id="UP001415169"/>
    </source>
</evidence>
<dbReference type="InterPro" id="IPR000644">
    <property type="entry name" value="CBS_dom"/>
</dbReference>
<dbReference type="SUPFAM" id="SSF54631">
    <property type="entry name" value="CBS-domain pair"/>
    <property type="match status" value="1"/>
</dbReference>